<organism evidence="10 11">
    <name type="scientific">Bacillus aquiflavi</name>
    <dbReference type="NCBI Taxonomy" id="2672567"/>
    <lineage>
        <taxon>Bacteria</taxon>
        <taxon>Bacillati</taxon>
        <taxon>Bacillota</taxon>
        <taxon>Bacilli</taxon>
        <taxon>Bacillales</taxon>
        <taxon>Bacillaceae</taxon>
        <taxon>Bacillus</taxon>
    </lineage>
</organism>
<keyword evidence="11" id="KW-1185">Reference proteome</keyword>
<gene>
    <name evidence="6 10" type="primary">rpoE</name>
    <name evidence="10" type="ORF">G4D64_05460</name>
    <name evidence="9" type="ORF">H1Z61_05495</name>
</gene>
<evidence type="ECO:0000313" key="10">
    <source>
        <dbReference type="EMBL" id="NEY80976.1"/>
    </source>
</evidence>
<name>A0A6B3VZG1_9BACI</name>
<dbReference type="GO" id="GO:0003899">
    <property type="term" value="F:DNA-directed RNA polymerase activity"/>
    <property type="evidence" value="ECO:0007669"/>
    <property type="project" value="UniProtKB-UniRule"/>
</dbReference>
<dbReference type="Proteomes" id="UP000472971">
    <property type="component" value="Unassembled WGS sequence"/>
</dbReference>
<dbReference type="InterPro" id="IPR007759">
    <property type="entry name" value="Asxl_HARE-HTH"/>
</dbReference>
<dbReference type="GO" id="GO:0000428">
    <property type="term" value="C:DNA-directed RNA polymerase complex"/>
    <property type="evidence" value="ECO:0007669"/>
    <property type="project" value="UniProtKB-KW"/>
</dbReference>
<evidence type="ECO:0000259" key="8">
    <source>
        <dbReference type="PROSITE" id="PS51913"/>
    </source>
</evidence>
<evidence type="ECO:0000313" key="11">
    <source>
        <dbReference type="Proteomes" id="UP000472971"/>
    </source>
</evidence>
<dbReference type="HAMAP" id="MF_00357">
    <property type="entry name" value="RNApol_bact_RpoE"/>
    <property type="match status" value="1"/>
</dbReference>
<evidence type="ECO:0000256" key="7">
    <source>
        <dbReference type="SAM" id="MobiDB-lite"/>
    </source>
</evidence>
<dbReference type="Proteomes" id="UP000570010">
    <property type="component" value="Unassembled WGS sequence"/>
</dbReference>
<dbReference type="EMBL" id="JAAIWN010000009">
    <property type="protein sequence ID" value="NEY80976.1"/>
    <property type="molecule type" value="Genomic_DNA"/>
</dbReference>
<comment type="function">
    <text evidence="6">Participates in both the initiation and recycling phases of transcription. In the presence of the delta subunit, RNAP displays an increased specificity of transcription, a decreased affinity for nucleic acids, and an increased efficiency of RNA synthesis because of enhanced recycling.</text>
</comment>
<feature type="region of interest" description="Disordered" evidence="7">
    <location>
        <begin position="118"/>
        <end position="166"/>
    </location>
</feature>
<dbReference type="RefSeq" id="WP_163241055.1">
    <property type="nucleotide sequence ID" value="NZ_CP082780.1"/>
</dbReference>
<dbReference type="PROSITE" id="PS51913">
    <property type="entry name" value="HTH_HARE"/>
    <property type="match status" value="1"/>
</dbReference>
<keyword evidence="3 6" id="KW-0808">Transferase</keyword>
<evidence type="ECO:0000256" key="1">
    <source>
        <dbReference type="ARBA" id="ARBA00009828"/>
    </source>
</evidence>
<keyword evidence="2 6" id="KW-0240">DNA-directed RNA polymerase</keyword>
<evidence type="ECO:0000313" key="12">
    <source>
        <dbReference type="Proteomes" id="UP000570010"/>
    </source>
</evidence>
<feature type="domain" description="HTH HARE-type" evidence="8">
    <location>
        <begin position="1"/>
        <end position="68"/>
    </location>
</feature>
<accession>A0A6B3VZG1</accession>
<dbReference type="GO" id="GO:0006355">
    <property type="term" value="P:regulation of DNA-templated transcription"/>
    <property type="evidence" value="ECO:0007669"/>
    <property type="project" value="UniProtKB-UniRule"/>
</dbReference>
<comment type="similarity">
    <text evidence="1 6">Belongs to the RpoE family.</text>
</comment>
<reference evidence="9 12" key="2">
    <citation type="submission" date="2020-07" db="EMBL/GenBank/DDBJ databases">
        <authorList>
            <person name="Feng H."/>
        </authorList>
    </citation>
    <scope>NUCLEOTIDE SEQUENCE [LARGE SCALE GENOMIC DNA]</scope>
    <source>
        <strain evidence="9">S-12</strain>
        <strain evidence="12">s-12</strain>
    </source>
</reference>
<comment type="subunit">
    <text evidence="6">RNAP is composed of a core of 2 alpha, a beta and a beta' subunits. The core is associated with a delta subunit and one of several sigma factors.</text>
</comment>
<evidence type="ECO:0000256" key="2">
    <source>
        <dbReference type="ARBA" id="ARBA00022478"/>
    </source>
</evidence>
<evidence type="ECO:0000256" key="4">
    <source>
        <dbReference type="ARBA" id="ARBA00022695"/>
    </source>
</evidence>
<dbReference type="EMBL" id="JACEIO010000009">
    <property type="protein sequence ID" value="MBA4536608.1"/>
    <property type="molecule type" value="Genomic_DNA"/>
</dbReference>
<keyword evidence="5 6" id="KW-0804">Transcription</keyword>
<dbReference type="InterPro" id="IPR038087">
    <property type="entry name" value="RNAP_delta_N_dom_sf"/>
</dbReference>
<dbReference type="InterPro" id="IPR029757">
    <property type="entry name" value="RpoE"/>
</dbReference>
<dbReference type="Pfam" id="PF05066">
    <property type="entry name" value="HARE-HTH"/>
    <property type="match status" value="1"/>
</dbReference>
<dbReference type="NCBIfam" id="TIGR04567">
    <property type="entry name" value="RNAP_delt_lowGC"/>
    <property type="match status" value="1"/>
</dbReference>
<sequence length="166" mass="19857">MALIEVAYHQLKNKKQAVSFQEIMVELKKALGFTEQEVRARISQFYTDLNVDGRFISLGENRWGLRSWYPVEQTDDDTITLIKPKKKKKAKKAIKENDFDEYENFDEDFDDVDVFDDEEDDEELLDDEKEKELFDDDLDEELLEEDEDFDLEEEIEDDDFDEEDEE</sequence>
<comment type="caution">
    <text evidence="10">The sequence shown here is derived from an EMBL/GenBank/DDBJ whole genome shotgun (WGS) entry which is preliminary data.</text>
</comment>
<evidence type="ECO:0000256" key="3">
    <source>
        <dbReference type="ARBA" id="ARBA00022679"/>
    </source>
</evidence>
<evidence type="ECO:0000256" key="5">
    <source>
        <dbReference type="ARBA" id="ARBA00023163"/>
    </source>
</evidence>
<proteinExistence type="inferred from homology"/>
<protein>
    <recommendedName>
        <fullName evidence="6">Probable DNA-directed RNA polymerase subunit delta</fullName>
    </recommendedName>
    <alternativeName>
        <fullName evidence="6">RNAP delta factor</fullName>
    </alternativeName>
</protein>
<evidence type="ECO:0000313" key="9">
    <source>
        <dbReference type="EMBL" id="MBA4536608.1"/>
    </source>
</evidence>
<dbReference type="GO" id="GO:0006351">
    <property type="term" value="P:DNA-templated transcription"/>
    <property type="evidence" value="ECO:0007669"/>
    <property type="project" value="InterPro"/>
</dbReference>
<keyword evidence="4 6" id="KW-0548">Nucleotidyltransferase</keyword>
<reference evidence="10 11" key="1">
    <citation type="submission" date="2020-02" db="EMBL/GenBank/DDBJ databases">
        <title>Bacillus aquiflavi sp. nov., isolated from yellow water of strong flavor Chinese baijiu in Yibin region of China.</title>
        <authorList>
            <person name="Xie J."/>
        </authorList>
    </citation>
    <scope>NUCLEOTIDE SEQUENCE [LARGE SCALE GENOMIC DNA]</scope>
    <source>
        <strain evidence="10 11">3H-10</strain>
    </source>
</reference>
<dbReference type="Gene3D" id="1.10.10.1250">
    <property type="entry name" value="RNA polymerase, subunit delta, N-terminal domain"/>
    <property type="match status" value="1"/>
</dbReference>
<evidence type="ECO:0000256" key="6">
    <source>
        <dbReference type="HAMAP-Rule" id="MF_00357"/>
    </source>
</evidence>
<dbReference type="AlphaFoldDB" id="A0A6B3VZG1"/>